<keyword evidence="1" id="KW-0812">Transmembrane</keyword>
<proteinExistence type="predicted"/>
<evidence type="ECO:0000256" key="1">
    <source>
        <dbReference type="SAM" id="Phobius"/>
    </source>
</evidence>
<evidence type="ECO:0000313" key="3">
    <source>
        <dbReference type="Proteomes" id="UP001307889"/>
    </source>
</evidence>
<dbReference type="PANTHER" id="PTHR12242:SF49">
    <property type="entry name" value="HEADBUTT, ISOFORM E"/>
    <property type="match status" value="1"/>
</dbReference>
<sequence>MPAPVVKRVDTKHPSVVRRIISHIKRFDHICYVHEIRTFSCQRSAQFYTGYVVYRWIISLICLAIFITTLGDLGKPPGFKRGVMFYVKYFIYLTNLMLTLLTVQTTLGAIIVSVAFSVYENRNPRFTDVKAKGFNFLYWKLHGLSVNLALMVSLGYWLIMDGVRTAPHDANNILSHAVSTVVALADWLITGLPYNFSDAWMGWLWLICYFIFTIVYWVAGGYSRPSPVEVEPKNRAIYSVCTNYDEKMQSVLCLVALASILTTCHVALCLVYSIGRACRPKNQAVPARRYPSVDRRRSP</sequence>
<name>A0ABN7AX47_9HEMI</name>
<dbReference type="InterPro" id="IPR049352">
    <property type="entry name" value="Rost"/>
</dbReference>
<feature type="transmembrane region" description="Helical" evidence="1">
    <location>
        <begin position="171"/>
        <end position="189"/>
    </location>
</feature>
<keyword evidence="1" id="KW-0472">Membrane</keyword>
<protein>
    <submittedName>
        <fullName evidence="2">Uncharacterized protein</fullName>
    </submittedName>
</protein>
<keyword evidence="1" id="KW-1133">Transmembrane helix</keyword>
<keyword evidence="3" id="KW-1185">Reference proteome</keyword>
<feature type="transmembrane region" description="Helical" evidence="1">
    <location>
        <begin position="52"/>
        <end position="70"/>
    </location>
</feature>
<dbReference type="PANTHER" id="PTHR12242">
    <property type="entry name" value="OS02G0130600 PROTEIN-RELATED"/>
    <property type="match status" value="1"/>
</dbReference>
<gene>
    <name evidence="2" type="ORF">NTJ_08255</name>
</gene>
<feature type="transmembrane region" description="Helical" evidence="1">
    <location>
        <begin position="137"/>
        <end position="159"/>
    </location>
</feature>
<dbReference type="Proteomes" id="UP001307889">
    <property type="component" value="Chromosome 6"/>
</dbReference>
<accession>A0ABN7AX47</accession>
<evidence type="ECO:0000313" key="2">
    <source>
        <dbReference type="EMBL" id="BES95446.1"/>
    </source>
</evidence>
<dbReference type="Pfam" id="PF21534">
    <property type="entry name" value="Rost"/>
    <property type="match status" value="1"/>
</dbReference>
<dbReference type="EMBL" id="AP028914">
    <property type="protein sequence ID" value="BES95446.1"/>
    <property type="molecule type" value="Genomic_DNA"/>
</dbReference>
<feature type="transmembrane region" description="Helical" evidence="1">
    <location>
        <begin position="90"/>
        <end position="116"/>
    </location>
</feature>
<reference evidence="2 3" key="1">
    <citation type="submission" date="2023-09" db="EMBL/GenBank/DDBJ databases">
        <title>Nesidiocoris tenuis whole genome shotgun sequence.</title>
        <authorList>
            <person name="Shibata T."/>
            <person name="Shimoda M."/>
            <person name="Kobayashi T."/>
            <person name="Uehara T."/>
        </authorList>
    </citation>
    <scope>NUCLEOTIDE SEQUENCE [LARGE SCALE GENOMIC DNA]</scope>
    <source>
        <strain evidence="2 3">Japan</strain>
    </source>
</reference>
<feature type="transmembrane region" description="Helical" evidence="1">
    <location>
        <begin position="201"/>
        <end position="219"/>
    </location>
</feature>
<feature type="transmembrane region" description="Helical" evidence="1">
    <location>
        <begin position="248"/>
        <end position="272"/>
    </location>
</feature>
<organism evidence="2 3">
    <name type="scientific">Nesidiocoris tenuis</name>
    <dbReference type="NCBI Taxonomy" id="355587"/>
    <lineage>
        <taxon>Eukaryota</taxon>
        <taxon>Metazoa</taxon>
        <taxon>Ecdysozoa</taxon>
        <taxon>Arthropoda</taxon>
        <taxon>Hexapoda</taxon>
        <taxon>Insecta</taxon>
        <taxon>Pterygota</taxon>
        <taxon>Neoptera</taxon>
        <taxon>Paraneoptera</taxon>
        <taxon>Hemiptera</taxon>
        <taxon>Heteroptera</taxon>
        <taxon>Panheteroptera</taxon>
        <taxon>Cimicomorpha</taxon>
        <taxon>Miridae</taxon>
        <taxon>Dicyphina</taxon>
        <taxon>Nesidiocoris</taxon>
    </lineage>
</organism>